<dbReference type="InterPro" id="IPR036637">
    <property type="entry name" value="Phosphohistidine_dom_sf"/>
</dbReference>
<gene>
    <name evidence="2" type="ORF">PVT71_13525</name>
</gene>
<dbReference type="RefSeq" id="WP_353472307.1">
    <property type="nucleotide sequence ID" value="NZ_CP123384.1"/>
</dbReference>
<organism evidence="2">
    <name type="scientific">Alloyangia sp. H15</name>
    <dbReference type="NCBI Taxonomy" id="3029062"/>
    <lineage>
        <taxon>Bacteria</taxon>
        <taxon>Pseudomonadati</taxon>
        <taxon>Pseudomonadota</taxon>
        <taxon>Alphaproteobacteria</taxon>
        <taxon>Rhodobacterales</taxon>
        <taxon>Roseobacteraceae</taxon>
        <taxon>Alloyangia</taxon>
    </lineage>
</organism>
<dbReference type="Gene3D" id="3.50.30.10">
    <property type="entry name" value="Phosphohistidine domain"/>
    <property type="match status" value="1"/>
</dbReference>
<reference evidence="2" key="1">
    <citation type="submission" date="2023-02" db="EMBL/GenBank/DDBJ databases">
        <title>Description and genomic characterization of Salipiger bruguierae sp. nov., isolated from the sediment of mangrove plant Bruguiera sexangula.</title>
        <authorList>
            <person name="Long M."/>
        </authorList>
    </citation>
    <scope>NUCLEOTIDE SEQUENCE</scope>
    <source>
        <strain evidence="2">H15</strain>
    </source>
</reference>
<proteinExistence type="predicted"/>
<evidence type="ECO:0000313" key="2">
    <source>
        <dbReference type="EMBL" id="XCC93486.1"/>
    </source>
</evidence>
<dbReference type="GO" id="GO:0016772">
    <property type="term" value="F:transferase activity, transferring phosphorus-containing groups"/>
    <property type="evidence" value="ECO:0007669"/>
    <property type="project" value="InterPro"/>
</dbReference>
<evidence type="ECO:0000259" key="1">
    <source>
        <dbReference type="Pfam" id="PF00391"/>
    </source>
</evidence>
<dbReference type="InterPro" id="IPR008279">
    <property type="entry name" value="PEP-util_enz_mobile_dom"/>
</dbReference>
<dbReference type="AlphaFoldDB" id="A0AAU8AG47"/>
<dbReference type="EMBL" id="CP123384">
    <property type="protein sequence ID" value="XCC93486.1"/>
    <property type="molecule type" value="Genomic_DNA"/>
</dbReference>
<dbReference type="SUPFAM" id="SSF56059">
    <property type="entry name" value="Glutathione synthetase ATP-binding domain-like"/>
    <property type="match status" value="1"/>
</dbReference>
<protein>
    <submittedName>
        <fullName evidence="2">PEP-utilizing enzyme</fullName>
    </submittedName>
</protein>
<dbReference type="SUPFAM" id="SSF52009">
    <property type="entry name" value="Phosphohistidine domain"/>
    <property type="match status" value="1"/>
</dbReference>
<sequence length="411" mass="44495">MNTLEESPKATGLARMAELGLDVPTFTVIKWQDLCDIAGGSNPINTLSARIDSALPPLRPSENYPVSIRSASLREGGEKSSATGHFKSFNGITNSVIAARAALEIWLDHQEITGGDPRCSVIIQETVCAAISGLLRIDGGNDFYAEAFPGSCRNITAGNVNPFVLNFVGKRWSVNLPQIGSREIFFADWRLFKEDGRYLPPGSSLIPTTWFPVSRVRLYHNTRDGELVVYGEPRATHREILEFIGERLTVLGAQISSAHTAVGLELEWAFDPNGRLRILQLKKISRTTKGHNKDGPVQILQPTASAVSSKEKCLLQGLAGSPGKLRGVIFHDDAPIGAGDVLFLYEASTANLERILSSSAIVSAKGGRLSHVASLCRELGKPCVTGIIHEFITGDEVEVDGTAGTVRILRR</sequence>
<feature type="domain" description="PEP-utilising enzyme mobile" evidence="1">
    <location>
        <begin position="338"/>
        <end position="404"/>
    </location>
</feature>
<dbReference type="Pfam" id="PF00391">
    <property type="entry name" value="PEP-utilizers"/>
    <property type="match status" value="1"/>
</dbReference>
<name>A0AAU8AG47_9RHOB</name>
<accession>A0AAU8AG47</accession>